<dbReference type="EMBL" id="BHXQ01000001">
    <property type="protein sequence ID" value="GCC49969.1"/>
    <property type="molecule type" value="Genomic_DNA"/>
</dbReference>
<dbReference type="Proteomes" id="UP000288227">
    <property type="component" value="Unassembled WGS sequence"/>
</dbReference>
<dbReference type="OrthoDB" id="959238at2"/>
<comment type="caution">
    <text evidence="1">The sequence shown here is derived from an EMBL/GenBank/DDBJ whole genome shotgun (WGS) entry which is preliminary data.</text>
</comment>
<protein>
    <submittedName>
        <fullName evidence="1">Uncharacterized protein</fullName>
    </submittedName>
</protein>
<dbReference type="RefSeq" id="WP_127120630.1">
    <property type="nucleotide sequence ID" value="NZ_BHXQ01000001.1"/>
</dbReference>
<accession>A0A401U521</accession>
<evidence type="ECO:0000313" key="2">
    <source>
        <dbReference type="Proteomes" id="UP000288227"/>
    </source>
</evidence>
<evidence type="ECO:0000313" key="1">
    <source>
        <dbReference type="EMBL" id="GCC49969.1"/>
    </source>
</evidence>
<organism evidence="1 2">
    <name type="scientific">Chryseotalea sanaruensis</name>
    <dbReference type="NCBI Taxonomy" id="2482724"/>
    <lineage>
        <taxon>Bacteria</taxon>
        <taxon>Pseudomonadati</taxon>
        <taxon>Bacteroidota</taxon>
        <taxon>Cytophagia</taxon>
        <taxon>Cytophagales</taxon>
        <taxon>Chryseotaleaceae</taxon>
        <taxon>Chryseotalea</taxon>
    </lineage>
</organism>
<proteinExistence type="predicted"/>
<keyword evidence="2" id="KW-1185">Reference proteome</keyword>
<gene>
    <name evidence="1" type="ORF">SanaruYs_01840</name>
</gene>
<name>A0A401U521_9BACT</name>
<dbReference type="AlphaFoldDB" id="A0A401U521"/>
<reference evidence="1 2" key="1">
    <citation type="submission" date="2018-11" db="EMBL/GenBank/DDBJ databases">
        <title>Chryseotalea sanarue gen. nov., sp., nov., a member of the family Cytophagaceae, isolated from a brackish lake in Hamamatsu Japan.</title>
        <authorList>
            <person name="Maejima Y."/>
            <person name="Iino T."/>
            <person name="Muraguchi Y."/>
            <person name="Fukuda K."/>
            <person name="Ohkuma M."/>
            <person name="Moriuchi R."/>
            <person name="Dohra H."/>
            <person name="Kimbara K."/>
            <person name="Shintani M."/>
        </authorList>
    </citation>
    <scope>NUCLEOTIDE SEQUENCE [LARGE SCALE GENOMIC DNA]</scope>
    <source>
        <strain evidence="1 2">Ys</strain>
    </source>
</reference>
<sequence>MSLKENKGYSTEEINQYKAEMKALGKTFLYDDDDDRTEEYAHFFFIGKNEDKEVIYDAVLYTLRMQHEGELFEIAEHRAAQQFPQYKKIDYEEDENGNLEPLDDLEEEIGLFMAEVIMELEEDGAVKVKEHVDKDLNVDFGIALDIGLHVEEVTEETIEIFIKDFNEGTLRLDPTIYTFQMKESV</sequence>